<dbReference type="RefSeq" id="XP_019039490.1">
    <property type="nucleotide sequence ID" value="XM_019184138.1"/>
</dbReference>
<feature type="region of interest" description="Disordered" evidence="1">
    <location>
        <begin position="63"/>
        <end position="83"/>
    </location>
</feature>
<keyword evidence="5" id="KW-1185">Reference proteome</keyword>
<keyword evidence="2" id="KW-1133">Transmembrane helix</keyword>
<keyword evidence="2" id="KW-0812">Transmembrane</keyword>
<evidence type="ECO:0008006" key="6">
    <source>
        <dbReference type="Google" id="ProtNLM"/>
    </source>
</evidence>
<dbReference type="OrthoDB" id="10463938at2759"/>
<feature type="chain" id="PRO_5011977832" description="Protein BIG1" evidence="3">
    <location>
        <begin position="16"/>
        <end position="226"/>
    </location>
</feature>
<dbReference type="EMBL" id="KV454210">
    <property type="protein sequence ID" value="ODQ60283.1"/>
    <property type="molecule type" value="Genomic_DNA"/>
</dbReference>
<organism evidence="4 5">
    <name type="scientific">Wickerhamomyces anomalus (strain ATCC 58044 / CBS 1984 / NCYC 433 / NRRL Y-366-8)</name>
    <name type="common">Yeast</name>
    <name type="synonym">Hansenula anomala</name>
    <dbReference type="NCBI Taxonomy" id="683960"/>
    <lineage>
        <taxon>Eukaryota</taxon>
        <taxon>Fungi</taxon>
        <taxon>Dikarya</taxon>
        <taxon>Ascomycota</taxon>
        <taxon>Saccharomycotina</taxon>
        <taxon>Saccharomycetes</taxon>
        <taxon>Phaffomycetales</taxon>
        <taxon>Wickerhamomycetaceae</taxon>
        <taxon>Wickerhamomyces</taxon>
    </lineage>
</organism>
<reference evidence="4 5" key="1">
    <citation type="journal article" date="2016" name="Proc. Natl. Acad. Sci. U.S.A.">
        <title>Comparative genomics of biotechnologically important yeasts.</title>
        <authorList>
            <person name="Riley R."/>
            <person name="Haridas S."/>
            <person name="Wolfe K.H."/>
            <person name="Lopes M.R."/>
            <person name="Hittinger C.T."/>
            <person name="Goeker M."/>
            <person name="Salamov A.A."/>
            <person name="Wisecaver J.H."/>
            <person name="Long T.M."/>
            <person name="Calvey C.H."/>
            <person name="Aerts A.L."/>
            <person name="Barry K.W."/>
            <person name="Choi C."/>
            <person name="Clum A."/>
            <person name="Coughlan A.Y."/>
            <person name="Deshpande S."/>
            <person name="Douglass A.P."/>
            <person name="Hanson S.J."/>
            <person name="Klenk H.-P."/>
            <person name="LaButti K.M."/>
            <person name="Lapidus A."/>
            <person name="Lindquist E.A."/>
            <person name="Lipzen A.M."/>
            <person name="Meier-Kolthoff J.P."/>
            <person name="Ohm R.A."/>
            <person name="Otillar R.P."/>
            <person name="Pangilinan J.L."/>
            <person name="Peng Y."/>
            <person name="Rokas A."/>
            <person name="Rosa C.A."/>
            <person name="Scheuner C."/>
            <person name="Sibirny A.A."/>
            <person name="Slot J.C."/>
            <person name="Stielow J.B."/>
            <person name="Sun H."/>
            <person name="Kurtzman C.P."/>
            <person name="Blackwell M."/>
            <person name="Grigoriev I.V."/>
            <person name="Jeffries T.W."/>
        </authorList>
    </citation>
    <scope>NUCLEOTIDE SEQUENCE [LARGE SCALE GENOMIC DNA]</scope>
    <source>
        <strain evidence="5">ATCC 58044 / CBS 1984 / NCYC 433 / NRRL Y-366-8</strain>
    </source>
</reference>
<name>A0A1E3P4L1_WICAA</name>
<protein>
    <recommendedName>
        <fullName evidence="6">Protein BIG1</fullName>
    </recommendedName>
</protein>
<keyword evidence="2" id="KW-0472">Membrane</keyword>
<evidence type="ECO:0000313" key="4">
    <source>
        <dbReference type="EMBL" id="ODQ60283.1"/>
    </source>
</evidence>
<sequence length="226" mass="25200">MKLLSILPLLAVASCLPIYANIRVVKVNSDGITSVKDYKNVNLDGVESLEQLNIAPEFKDLDKSKPHGIDPKPKGCHGKKFKGPKVEPDENGVVVGPFKSYEEVQEFTNSLVHNEEIESSSTNSWISGNDYVQSTKNWANDLVKDVKDIDFKQSFKNIATDNDALIAVSAGVLSGVFLYCIIYLVYLRKLAFDSQFEDYEAAPVSLPEYSDEKLPLYEDEDSSDHE</sequence>
<feature type="compositionally biased region" description="Basic residues" evidence="1">
    <location>
        <begin position="74"/>
        <end position="83"/>
    </location>
</feature>
<feature type="signal peptide" evidence="3">
    <location>
        <begin position="1"/>
        <end position="15"/>
    </location>
</feature>
<evidence type="ECO:0000256" key="2">
    <source>
        <dbReference type="SAM" id="Phobius"/>
    </source>
</evidence>
<dbReference type="PROSITE" id="PS51257">
    <property type="entry name" value="PROKAR_LIPOPROTEIN"/>
    <property type="match status" value="1"/>
</dbReference>
<evidence type="ECO:0000256" key="3">
    <source>
        <dbReference type="SAM" id="SignalP"/>
    </source>
</evidence>
<proteinExistence type="predicted"/>
<accession>A0A1E3P4L1</accession>
<feature type="transmembrane region" description="Helical" evidence="2">
    <location>
        <begin position="164"/>
        <end position="186"/>
    </location>
</feature>
<feature type="compositionally biased region" description="Basic and acidic residues" evidence="1">
    <location>
        <begin position="63"/>
        <end position="73"/>
    </location>
</feature>
<evidence type="ECO:0000256" key="1">
    <source>
        <dbReference type="SAM" id="MobiDB-lite"/>
    </source>
</evidence>
<evidence type="ECO:0000313" key="5">
    <source>
        <dbReference type="Proteomes" id="UP000094112"/>
    </source>
</evidence>
<keyword evidence="3" id="KW-0732">Signal</keyword>
<dbReference type="AlphaFoldDB" id="A0A1E3P4L1"/>
<dbReference type="GeneID" id="30201384"/>
<dbReference type="Proteomes" id="UP000094112">
    <property type="component" value="Unassembled WGS sequence"/>
</dbReference>
<gene>
    <name evidence="4" type="ORF">WICANDRAFT_68793</name>
</gene>